<dbReference type="NCBIfam" id="TIGR01444">
    <property type="entry name" value="fkbM_fam"/>
    <property type="match status" value="1"/>
</dbReference>
<evidence type="ECO:0000313" key="4">
    <source>
        <dbReference type="Proteomes" id="UP000199423"/>
    </source>
</evidence>
<evidence type="ECO:0000259" key="1">
    <source>
        <dbReference type="Pfam" id="PF01755"/>
    </source>
</evidence>
<dbReference type="CDD" id="cd02440">
    <property type="entry name" value="AdoMet_MTases"/>
    <property type="match status" value="1"/>
</dbReference>
<dbReference type="Pfam" id="PF01755">
    <property type="entry name" value="Glyco_transf_25"/>
    <property type="match status" value="1"/>
</dbReference>
<dbReference type="Gene3D" id="3.40.50.150">
    <property type="entry name" value="Vaccinia Virus protein VP39"/>
    <property type="match status" value="1"/>
</dbReference>
<keyword evidence="3" id="KW-0808">Transferase</keyword>
<dbReference type="InterPro" id="IPR052514">
    <property type="entry name" value="SAM-dependent_MTase"/>
</dbReference>
<dbReference type="PANTHER" id="PTHR34203">
    <property type="entry name" value="METHYLTRANSFERASE, FKBM FAMILY PROTEIN"/>
    <property type="match status" value="1"/>
</dbReference>
<dbReference type="EMBL" id="FPCH01000002">
    <property type="protein sequence ID" value="SFV34232.1"/>
    <property type="molecule type" value="Genomic_DNA"/>
</dbReference>
<dbReference type="InterPro" id="IPR006342">
    <property type="entry name" value="FkbM_mtfrase"/>
</dbReference>
<accession>A0A1I7NHU6</accession>
<feature type="domain" description="Glycosyl transferase family 25" evidence="1">
    <location>
        <begin position="1208"/>
        <end position="1367"/>
    </location>
</feature>
<feature type="domain" description="Methyltransferase FkbM" evidence="2">
    <location>
        <begin position="68"/>
        <end position="218"/>
    </location>
</feature>
<dbReference type="RefSeq" id="WP_092867763.1">
    <property type="nucleotide sequence ID" value="NZ_FPCH01000002.1"/>
</dbReference>
<dbReference type="PANTHER" id="PTHR34203:SF15">
    <property type="entry name" value="SLL1173 PROTEIN"/>
    <property type="match status" value="1"/>
</dbReference>
<dbReference type="OrthoDB" id="9814604at2"/>
<evidence type="ECO:0000313" key="3">
    <source>
        <dbReference type="EMBL" id="SFV34232.1"/>
    </source>
</evidence>
<dbReference type="SUPFAM" id="SSF53335">
    <property type="entry name" value="S-adenosyl-L-methionine-dependent methyltransferases"/>
    <property type="match status" value="1"/>
</dbReference>
<dbReference type="Proteomes" id="UP000199423">
    <property type="component" value="Unassembled WGS sequence"/>
</dbReference>
<keyword evidence="4" id="KW-1185">Reference proteome</keyword>
<gene>
    <name evidence="3" type="ORF">SAMN04488557_2260</name>
</gene>
<dbReference type="InterPro" id="IPR029063">
    <property type="entry name" value="SAM-dependent_MTases_sf"/>
</dbReference>
<organism evidence="3 4">
    <name type="scientific">Hyphomicrobium facile</name>
    <dbReference type="NCBI Taxonomy" id="51670"/>
    <lineage>
        <taxon>Bacteria</taxon>
        <taxon>Pseudomonadati</taxon>
        <taxon>Pseudomonadota</taxon>
        <taxon>Alphaproteobacteria</taxon>
        <taxon>Hyphomicrobiales</taxon>
        <taxon>Hyphomicrobiaceae</taxon>
        <taxon>Hyphomicrobium</taxon>
    </lineage>
</organism>
<proteinExistence type="predicted"/>
<dbReference type="STRING" id="51670.SAMN04488557_2260"/>
<dbReference type="Pfam" id="PF13704">
    <property type="entry name" value="Glyco_tranf_2_4"/>
    <property type="match status" value="1"/>
</dbReference>
<reference evidence="4" key="1">
    <citation type="submission" date="2016-10" db="EMBL/GenBank/DDBJ databases">
        <authorList>
            <person name="Varghese N."/>
            <person name="Submissions S."/>
        </authorList>
    </citation>
    <scope>NUCLEOTIDE SEQUENCE [LARGE SCALE GENOMIC DNA]</scope>
    <source>
        <strain evidence="4">DSM 1565</strain>
    </source>
</reference>
<evidence type="ECO:0000259" key="2">
    <source>
        <dbReference type="Pfam" id="PF05050"/>
    </source>
</evidence>
<keyword evidence="3" id="KW-0489">Methyltransferase</keyword>
<dbReference type="InterPro" id="IPR029044">
    <property type="entry name" value="Nucleotide-diphossugar_trans"/>
</dbReference>
<name>A0A1I7NHU6_9HYPH</name>
<dbReference type="SUPFAM" id="SSF53448">
    <property type="entry name" value="Nucleotide-diphospho-sugar transferases"/>
    <property type="match status" value="2"/>
</dbReference>
<dbReference type="GO" id="GO:0032259">
    <property type="term" value="P:methylation"/>
    <property type="evidence" value="ECO:0007669"/>
    <property type="project" value="UniProtKB-KW"/>
</dbReference>
<protein>
    <submittedName>
        <fullName evidence="3">Methyltransferase, FkbM family</fullName>
    </submittedName>
</protein>
<dbReference type="Pfam" id="PF05050">
    <property type="entry name" value="Methyltransf_21"/>
    <property type="match status" value="1"/>
</dbReference>
<dbReference type="InterPro" id="IPR002654">
    <property type="entry name" value="Glyco_trans_25"/>
</dbReference>
<sequence length="1787" mass="200559">MNDCRSNPVARASLAHHRFLSANKDFDVFHDNADDHIFLTISKTGEFYEIELLRALSKLLREDDLVLDVGANIGNHALFFAGVVGCRVKCFEPNPEAVKLLRHNILANGLGGRIDVLPVAVGPEDRHFSADTSSTRNNLGAFRIRPAQEGAIRAVPLDKVDVGGPVKLVKIDVEGMELDVLLGAREIIRRDRPVVCVECDDVESFRIIFDYLAEFKYIVTGSHNYTATHIFVPVEIASYTEIAALCCNLATRYISTGHEIHRSQRQLRDIAAAQASAAAAHEQLLGRIERLESRLALPVATEAPEIDRLRDEVSALAELLPAAAKYDDLARETETLRFQVADLAQANGIFSSEFAAQHSFWNREMQRFSQRLDDQIASQTAAATTQKELVNQVEASIASETAAWNREMQRFSQRLDDQIASQTVAATAQKELVDLVEASIATETAALRDRYEGLRAAVTGLDNTARHHFAEQRAWTKAIEAHAASIKKLEMQLQGLSALASKPDEVRPERRLKRLRRKLIREAVRPFKRDHRKRLYTKISREIMRPLSLEHWQRRRFKLGQKLPPLLSKMNSGGPRSEVRSGRLLKRLRSLSAVQWSVLRSPASALAMVPPTAAPVPSTHIPPVIDGRRKDGWITSMPGKNAGNVIGQFEVERGGLVRVAIEIEVLASQPLILTLLDGDARVLGPVEVLREGKNEILAFAPLRTRAISARLAVQDTRNTATWRVNSITLEHLDSDAVFLEQKAAGLPVTFASLASLPSRRDMLADCVASLLHQSDKIRVFLNGYDTVPDFLKHERIEVRRSQDWDDRGDAGKFFWLDAVENDGYRLVVDDDLIYPPDFARVLTTRVAKQNNRVLVGLHGVLIRQPMRSYHEQTSRARTFHFAHALAEERTVHILGTGVLCFHSSAVKMRSADFLYCNSADIWLALYAQRHRIPMITPARPQHWVRENTCDVQTETIYAHSLKKSGSRFDSSLVQNATIRRAQPLTVQRGLLPKLCMIAVVQNADELNEFAKKWQQTLSLRYDWVLVVQPASNCEELASAAQALAVEHEIHVLPASEKFASALEAAAAFVRSISPDYVFVAQNDLCFAGAGWDSDIIASLSRYPGGAGFLAVGADTGGGPGNQKIACIGYNAECTATLAGLRSFAKQGSRLFAEGISSNGESTSGLPKLAGMNAQWVHCNDASTLAVDTKPEVKTVEHKTLNDLFDRIVYINLDRRSDRRASIEAELAFHGIRAERFAAIDGNDPAVRAEYEAYVKQPLRTVSEEVRTLRYEQDFYLHYQSQASRVARLEQKHGAKAIRSAGAWAYLRGWEQILERAIQDGIETLLVFDDDVLLHRGTKDIFGRLIEELPSDWLVLQLGTLQYNWNEPWVAWRSPTLYSSCGAVGSHAVGLRFEAMVYLLDRLKMMEMPFDIGALSAITRDFSTRCFVTFPNLAIQSLTDTDIGTSAFQKDRSIDEIAKVHRWNMKDYAPEYVVRVRREMSDAQLVKIRNSESARDSSVPSLVCVLKNEILTIRAFVQHYRAAGIQHFIFIDNGSEDGTFEFLREQHDVELYQAPGPFDWRRKQGWINRVIEDAGPEGAWILYADADELMIFDGIGPKNFGDLARQMDLQGIRRCRGMLIDMYPAGPVLENTSSVEGELWTHSPYFDAGTYKEAKYPEIISQKGGPRKRAFGHIDVNFNPELTKYPLFKMSASELFANPHYLWPYEQNFVSDCYIGILHFKFLPGVTDRIKTAVREKSYWNDSIEYHCYLSAFEKDPKLTLHSEVSREFSGSQSLVEAGLIKPIVWSD</sequence>
<dbReference type="GO" id="GO:0008168">
    <property type="term" value="F:methyltransferase activity"/>
    <property type="evidence" value="ECO:0007669"/>
    <property type="project" value="UniProtKB-KW"/>
</dbReference>